<feature type="compositionally biased region" description="Polar residues" evidence="1">
    <location>
        <begin position="66"/>
        <end position="76"/>
    </location>
</feature>
<accession>A0AAV7QV60</accession>
<feature type="region of interest" description="Disordered" evidence="1">
    <location>
        <begin position="57"/>
        <end position="76"/>
    </location>
</feature>
<dbReference type="EMBL" id="JANPWB010000010">
    <property type="protein sequence ID" value="KAJ1144404.1"/>
    <property type="molecule type" value="Genomic_DNA"/>
</dbReference>
<proteinExistence type="predicted"/>
<evidence type="ECO:0000313" key="3">
    <source>
        <dbReference type="Proteomes" id="UP001066276"/>
    </source>
</evidence>
<name>A0AAV7QV60_PLEWA</name>
<evidence type="ECO:0000313" key="2">
    <source>
        <dbReference type="EMBL" id="KAJ1144404.1"/>
    </source>
</evidence>
<organism evidence="2 3">
    <name type="scientific">Pleurodeles waltl</name>
    <name type="common">Iberian ribbed newt</name>
    <dbReference type="NCBI Taxonomy" id="8319"/>
    <lineage>
        <taxon>Eukaryota</taxon>
        <taxon>Metazoa</taxon>
        <taxon>Chordata</taxon>
        <taxon>Craniata</taxon>
        <taxon>Vertebrata</taxon>
        <taxon>Euteleostomi</taxon>
        <taxon>Amphibia</taxon>
        <taxon>Batrachia</taxon>
        <taxon>Caudata</taxon>
        <taxon>Salamandroidea</taxon>
        <taxon>Salamandridae</taxon>
        <taxon>Pleurodelinae</taxon>
        <taxon>Pleurodeles</taxon>
    </lineage>
</organism>
<keyword evidence="3" id="KW-1185">Reference proteome</keyword>
<reference evidence="2" key="1">
    <citation type="journal article" date="2022" name="bioRxiv">
        <title>Sequencing and chromosome-scale assembly of the giantPleurodeles waltlgenome.</title>
        <authorList>
            <person name="Brown T."/>
            <person name="Elewa A."/>
            <person name="Iarovenko S."/>
            <person name="Subramanian E."/>
            <person name="Araus A.J."/>
            <person name="Petzold A."/>
            <person name="Susuki M."/>
            <person name="Suzuki K.-i.T."/>
            <person name="Hayashi T."/>
            <person name="Toyoda A."/>
            <person name="Oliveira C."/>
            <person name="Osipova E."/>
            <person name="Leigh N.D."/>
            <person name="Simon A."/>
            <person name="Yun M.H."/>
        </authorList>
    </citation>
    <scope>NUCLEOTIDE SEQUENCE</scope>
    <source>
        <strain evidence="2">20211129_DDA</strain>
        <tissue evidence="2">Liver</tissue>
    </source>
</reference>
<dbReference type="AlphaFoldDB" id="A0AAV7QV60"/>
<evidence type="ECO:0000256" key="1">
    <source>
        <dbReference type="SAM" id="MobiDB-lite"/>
    </source>
</evidence>
<dbReference type="Proteomes" id="UP001066276">
    <property type="component" value="Chromosome 6"/>
</dbReference>
<sequence length="76" mass="8426">MARELCDCSNVSLSTTVRVSQHTDVKNPPQRGPISWLSAPDPVRHERGRHLEYPKAMLPQVPGAHQPSSCLQGLQQ</sequence>
<feature type="region of interest" description="Disordered" evidence="1">
    <location>
        <begin position="19"/>
        <end position="41"/>
    </location>
</feature>
<protein>
    <submittedName>
        <fullName evidence="2">Uncharacterized protein</fullName>
    </submittedName>
</protein>
<comment type="caution">
    <text evidence="2">The sequence shown here is derived from an EMBL/GenBank/DDBJ whole genome shotgun (WGS) entry which is preliminary data.</text>
</comment>
<gene>
    <name evidence="2" type="ORF">NDU88_010703</name>
</gene>